<protein>
    <submittedName>
        <fullName evidence="2">Uncharacterized protein</fullName>
    </submittedName>
</protein>
<dbReference type="EMBL" id="MLKD01000011">
    <property type="protein sequence ID" value="OQE21937.1"/>
    <property type="molecule type" value="Genomic_DNA"/>
</dbReference>
<dbReference type="AlphaFoldDB" id="A0A1V6T6G6"/>
<reference evidence="3" key="1">
    <citation type="journal article" date="2017" name="Nat. Microbiol.">
        <title>Global analysis of biosynthetic gene clusters reveals vast potential of secondary metabolite production in Penicillium species.</title>
        <authorList>
            <person name="Nielsen J.C."/>
            <person name="Grijseels S."/>
            <person name="Prigent S."/>
            <person name="Ji B."/>
            <person name="Dainat J."/>
            <person name="Nielsen K.F."/>
            <person name="Frisvad J.C."/>
            <person name="Workman M."/>
            <person name="Nielsen J."/>
        </authorList>
    </citation>
    <scope>NUCLEOTIDE SEQUENCE [LARGE SCALE GENOMIC DNA]</scope>
    <source>
        <strain evidence="3">IBT 24891</strain>
    </source>
</reference>
<comment type="caution">
    <text evidence="2">The sequence shown here is derived from an EMBL/GenBank/DDBJ whole genome shotgun (WGS) entry which is preliminary data.</text>
</comment>
<organism evidence="2 3">
    <name type="scientific">Penicillium steckii</name>
    <dbReference type="NCBI Taxonomy" id="303698"/>
    <lineage>
        <taxon>Eukaryota</taxon>
        <taxon>Fungi</taxon>
        <taxon>Dikarya</taxon>
        <taxon>Ascomycota</taxon>
        <taxon>Pezizomycotina</taxon>
        <taxon>Eurotiomycetes</taxon>
        <taxon>Eurotiomycetidae</taxon>
        <taxon>Eurotiales</taxon>
        <taxon>Aspergillaceae</taxon>
        <taxon>Penicillium</taxon>
    </lineage>
</organism>
<proteinExistence type="predicted"/>
<evidence type="ECO:0000256" key="1">
    <source>
        <dbReference type="SAM" id="MobiDB-lite"/>
    </source>
</evidence>
<accession>A0A1V6T6G6</accession>
<keyword evidence="3" id="KW-1185">Reference proteome</keyword>
<gene>
    <name evidence="2" type="ORF">PENSTE_c011G08210</name>
</gene>
<evidence type="ECO:0000313" key="3">
    <source>
        <dbReference type="Proteomes" id="UP000191285"/>
    </source>
</evidence>
<dbReference type="Proteomes" id="UP000191285">
    <property type="component" value="Unassembled WGS sequence"/>
</dbReference>
<evidence type="ECO:0000313" key="2">
    <source>
        <dbReference type="EMBL" id="OQE21937.1"/>
    </source>
</evidence>
<sequence>MLNEDCNFYVRIALDGGIHGFPDIPMLRTDLLVSSTLIQVMRRSFFASPKRREFESLAVLPYNGQKGVMENKIVVTLRVATILPFRFQHSVGETGAPTYTVTTRAAAILPIRVECSVESRLTPVREPTFRPSSSSSPALPGLKSHENSGTQHLRNPMPTRRENGIFTQCVTTPGWSDVGHCANCHSDGKEEAQSGDYYPSCPPALSGVTRTPTNTITPRPAAILPVRAECSVEVASYTTFRKAREGRGLLSQLRCRLNASQNSVHGLNNVESSNNVEY</sequence>
<name>A0A1V6T6G6_9EURO</name>
<feature type="region of interest" description="Disordered" evidence="1">
    <location>
        <begin position="124"/>
        <end position="161"/>
    </location>
</feature>